<gene>
    <name evidence="2" type="ORF">H206_01303</name>
</gene>
<reference evidence="2 3" key="1">
    <citation type="submission" date="2017-01" db="EMBL/GenBank/DDBJ databases">
        <title>The cable genome- insights into the physiology and evolution of filamentous bacteria capable of sulfide oxidation via long distance electron transfer.</title>
        <authorList>
            <person name="Schreiber L."/>
            <person name="Bjerg J.T."/>
            <person name="Boggild A."/>
            <person name="Van De Vossenberg J."/>
            <person name="Meysman F."/>
            <person name="Nielsen L.P."/>
            <person name="Schramm A."/>
            <person name="Kjeldsen K.U."/>
        </authorList>
    </citation>
    <scope>NUCLEOTIDE SEQUENCE [LARGE SCALE GENOMIC DNA]</scope>
    <source>
        <strain evidence="2">MCF</strain>
    </source>
</reference>
<dbReference type="EMBL" id="MTKO01000087">
    <property type="protein sequence ID" value="RWX44871.1"/>
    <property type="molecule type" value="Genomic_DNA"/>
</dbReference>
<comment type="caution">
    <text evidence="2">The sequence shown here is derived from an EMBL/GenBank/DDBJ whole genome shotgun (WGS) entry which is preliminary data.</text>
</comment>
<dbReference type="InterPro" id="IPR037053">
    <property type="entry name" value="Phage_tail_collar_dom_sf"/>
</dbReference>
<organism evidence="2 3">
    <name type="scientific">Candidatus Electrothrix aarhusensis</name>
    <dbReference type="NCBI Taxonomy" id="1859131"/>
    <lineage>
        <taxon>Bacteria</taxon>
        <taxon>Pseudomonadati</taxon>
        <taxon>Thermodesulfobacteriota</taxon>
        <taxon>Desulfobulbia</taxon>
        <taxon>Desulfobulbales</taxon>
        <taxon>Desulfobulbaceae</taxon>
        <taxon>Candidatus Electrothrix</taxon>
    </lineage>
</organism>
<proteinExistence type="predicted"/>
<evidence type="ECO:0000259" key="1">
    <source>
        <dbReference type="Pfam" id="PF07484"/>
    </source>
</evidence>
<name>A0A444IVG7_9BACT</name>
<dbReference type="AlphaFoldDB" id="A0A444IVG7"/>
<evidence type="ECO:0000313" key="3">
    <source>
        <dbReference type="Proteomes" id="UP000287853"/>
    </source>
</evidence>
<accession>A0A444IVG7</accession>
<dbReference type="InterPro" id="IPR011083">
    <property type="entry name" value="Phage_tail_collar_dom"/>
</dbReference>
<sequence length="172" mass="18327">MSESFIGEIRMVAFNFAPRGWAFCDGQILPISQNQTLHEELQDIYGEDGQGGFALPDLRGRTPVHAGDGPGLPVVKLGEKGGSETVALKGKHLPIHTHTLYATTSQGGNRSAENDMLALTDSSSPYGDGVDLVDMKEGSIGEVGGNAHNNMQPYTTVNFCIALQGLMPDLIK</sequence>
<protein>
    <submittedName>
        <fullName evidence="2">Microcystin-dependent protein</fullName>
    </submittedName>
</protein>
<dbReference type="Gene3D" id="3.90.1340.10">
    <property type="entry name" value="Phage tail collar domain"/>
    <property type="match status" value="1"/>
</dbReference>
<keyword evidence="3" id="KW-1185">Reference proteome</keyword>
<dbReference type="SUPFAM" id="SSF88874">
    <property type="entry name" value="Receptor-binding domain of short tail fibre protein gp12"/>
    <property type="match status" value="1"/>
</dbReference>
<dbReference type="Pfam" id="PF07484">
    <property type="entry name" value="Collar"/>
    <property type="match status" value="1"/>
</dbReference>
<dbReference type="Proteomes" id="UP000287853">
    <property type="component" value="Unassembled WGS sequence"/>
</dbReference>
<feature type="domain" description="Phage tail collar" evidence="1">
    <location>
        <begin position="7"/>
        <end position="63"/>
    </location>
</feature>
<evidence type="ECO:0000313" key="2">
    <source>
        <dbReference type="EMBL" id="RWX44871.1"/>
    </source>
</evidence>